<dbReference type="AlphaFoldDB" id="A0A1B8RU56"/>
<feature type="transmembrane region" description="Helical" evidence="12">
    <location>
        <begin position="10"/>
        <end position="28"/>
    </location>
</feature>
<feature type="domain" description="Protein export membrane protein SecD/SecF C-terminal" evidence="13">
    <location>
        <begin position="96"/>
        <end position="279"/>
    </location>
</feature>
<accession>A0A1B8RU56</accession>
<feature type="transmembrane region" description="Helical" evidence="12">
    <location>
        <begin position="149"/>
        <end position="172"/>
    </location>
</feature>
<dbReference type="EMBL" id="MAPZ01000009">
    <property type="protein sequence ID" value="OBY12339.1"/>
    <property type="molecule type" value="Genomic_DNA"/>
</dbReference>
<evidence type="ECO:0000256" key="3">
    <source>
        <dbReference type="ARBA" id="ARBA00022475"/>
    </source>
</evidence>
<feature type="transmembrane region" description="Helical" evidence="12">
    <location>
        <begin position="227"/>
        <end position="245"/>
    </location>
</feature>
<dbReference type="Pfam" id="PF02355">
    <property type="entry name" value="SecD_SecF_C"/>
    <property type="match status" value="1"/>
</dbReference>
<evidence type="ECO:0000256" key="1">
    <source>
        <dbReference type="ARBA" id="ARBA00004651"/>
    </source>
</evidence>
<feature type="transmembrane region" description="Helical" evidence="12">
    <location>
        <begin position="125"/>
        <end position="142"/>
    </location>
</feature>
<evidence type="ECO:0000256" key="7">
    <source>
        <dbReference type="ARBA" id="ARBA00023010"/>
    </source>
</evidence>
<dbReference type="RefSeq" id="WP_065254233.1">
    <property type="nucleotide sequence ID" value="NZ_MAPZ01000009.1"/>
</dbReference>
<evidence type="ECO:0000256" key="9">
    <source>
        <dbReference type="ARBA" id="ARBA00059018"/>
    </source>
</evidence>
<comment type="function">
    <text evidence="9 12">Part of the Sec protein translocase complex. Interacts with the SecYEG preprotein conducting channel. SecDF uses the proton motive force (PMF) to complete protein translocation after the ATP-dependent function of SecA.</text>
</comment>
<comment type="subcellular location">
    <subcellularLocation>
        <location evidence="1 12">Cell membrane</location>
        <topology evidence="1 12">Multi-pass membrane protein</topology>
    </subcellularLocation>
</comment>
<evidence type="ECO:0000256" key="5">
    <source>
        <dbReference type="ARBA" id="ARBA00022927"/>
    </source>
</evidence>
<keyword evidence="2 12" id="KW-0813">Transport</keyword>
<dbReference type="PRINTS" id="PR01755">
    <property type="entry name" value="SECFTRNLCASE"/>
</dbReference>
<evidence type="ECO:0000256" key="11">
    <source>
        <dbReference type="ARBA" id="ARBA00061053"/>
    </source>
</evidence>
<comment type="caution">
    <text evidence="14">The sequence shown here is derived from an EMBL/GenBank/DDBJ whole genome shotgun (WGS) entry which is preliminary data.</text>
</comment>
<dbReference type="InterPro" id="IPR005665">
    <property type="entry name" value="SecF_bac"/>
</dbReference>
<dbReference type="GO" id="GO:0015450">
    <property type="term" value="F:protein-transporting ATPase activity"/>
    <property type="evidence" value="ECO:0007669"/>
    <property type="project" value="InterPro"/>
</dbReference>
<dbReference type="InterPro" id="IPR022645">
    <property type="entry name" value="SecD/SecF_bac"/>
</dbReference>
<evidence type="ECO:0000256" key="8">
    <source>
        <dbReference type="ARBA" id="ARBA00023136"/>
    </source>
</evidence>
<keyword evidence="8 12" id="KW-0472">Membrane</keyword>
<evidence type="ECO:0000259" key="13">
    <source>
        <dbReference type="Pfam" id="PF02355"/>
    </source>
</evidence>
<feature type="transmembrane region" description="Helical" evidence="12">
    <location>
        <begin position="251"/>
        <end position="277"/>
    </location>
</feature>
<reference evidence="14 15" key="1">
    <citation type="submission" date="2016-06" db="EMBL/GenBank/DDBJ databases">
        <authorList>
            <person name="Kjaerup R.B."/>
            <person name="Dalgaard T.S."/>
            <person name="Juul-Madsen H.R."/>
        </authorList>
    </citation>
    <scope>NUCLEOTIDE SEQUENCE [LARGE SCALE GENOMIC DNA]</scope>
    <source>
        <strain evidence="14 15">373-A1</strain>
    </source>
</reference>
<evidence type="ECO:0000256" key="10">
    <source>
        <dbReference type="ARBA" id="ARBA00060856"/>
    </source>
</evidence>
<protein>
    <recommendedName>
        <fullName evidence="12">Protein-export membrane protein SecF</fullName>
    </recommendedName>
</protein>
<evidence type="ECO:0000256" key="2">
    <source>
        <dbReference type="ARBA" id="ARBA00022448"/>
    </source>
</evidence>
<dbReference type="InterPro" id="IPR048634">
    <property type="entry name" value="SecD_SecF_C"/>
</dbReference>
<comment type="similarity">
    <text evidence="10">In the C-terminal section; belongs to the SecD/SecF family. SecF subfamily.</text>
</comment>
<comment type="similarity">
    <text evidence="11">In the N-terminal section; belongs to the SecD/SecF family. SecD subfamily.</text>
</comment>
<dbReference type="Gene3D" id="1.20.1640.10">
    <property type="entry name" value="Multidrug efflux transporter AcrB transmembrane domain"/>
    <property type="match status" value="1"/>
</dbReference>
<proteinExistence type="inferred from homology"/>
<dbReference type="PANTHER" id="PTHR30081:SF8">
    <property type="entry name" value="PROTEIN TRANSLOCASE SUBUNIT SECF"/>
    <property type="match status" value="1"/>
</dbReference>
<dbReference type="FunFam" id="1.20.1640.10:FF:000024">
    <property type="entry name" value="Multifunctional fusion protein"/>
    <property type="match status" value="1"/>
</dbReference>
<keyword evidence="6 12" id="KW-1133">Transmembrane helix</keyword>
<keyword evidence="4 12" id="KW-0812">Transmembrane</keyword>
<organism evidence="14 15">
    <name type="scientific">Clostridium paraputrificum</name>
    <dbReference type="NCBI Taxonomy" id="29363"/>
    <lineage>
        <taxon>Bacteria</taxon>
        <taxon>Bacillati</taxon>
        <taxon>Bacillota</taxon>
        <taxon>Clostridia</taxon>
        <taxon>Eubacteriales</taxon>
        <taxon>Clostridiaceae</taxon>
        <taxon>Clostridium</taxon>
    </lineage>
</organism>
<sequence length="285" mass="31409">MLKVVEKKKIWFSISAIIIAIGLIAMFTKGLNFGIDFEGGTNIILKFDEEYNKEDVDSIVKGFASDAVTNTAENNEYEIKSKNFESKDVSKLVEELKKKYKMPENAIVSQEEIGASIGKELRVNSLKALAIAFVAMLIYIAVRFEFKFGVIALIALEHDLLITISVFAVFGISINSPFIAAVLTIVGYSINATIVIFDRIRENLKLSGRTSAAEVANKSVTQTMARSINTTLTTLFTIVAVYIFVPTVRGFSLPIIIGIISGLFSSVFIAPSLWVLVTEKKKKSK</sequence>
<dbReference type="NCBIfam" id="TIGR00966">
    <property type="entry name" value="transloc_SecF"/>
    <property type="match status" value="1"/>
</dbReference>
<dbReference type="PANTHER" id="PTHR30081">
    <property type="entry name" value="PROTEIN-EXPORT MEMBRANE PROTEIN SEC"/>
    <property type="match status" value="1"/>
</dbReference>
<dbReference type="GO" id="GO:0065002">
    <property type="term" value="P:intracellular protein transmembrane transport"/>
    <property type="evidence" value="ECO:0007669"/>
    <property type="project" value="UniProtKB-UniRule"/>
</dbReference>
<dbReference type="GO" id="GO:0043952">
    <property type="term" value="P:protein transport by the Sec complex"/>
    <property type="evidence" value="ECO:0007669"/>
    <property type="project" value="UniProtKB-UniRule"/>
</dbReference>
<dbReference type="InterPro" id="IPR055344">
    <property type="entry name" value="SecD_SecF_C_bact"/>
</dbReference>
<comment type="caution">
    <text evidence="12">Lacks conserved residue(s) required for the propagation of feature annotation.</text>
</comment>
<evidence type="ECO:0000256" key="12">
    <source>
        <dbReference type="HAMAP-Rule" id="MF_01464"/>
    </source>
</evidence>
<evidence type="ECO:0000256" key="6">
    <source>
        <dbReference type="ARBA" id="ARBA00022989"/>
    </source>
</evidence>
<dbReference type="InterPro" id="IPR022813">
    <property type="entry name" value="SecD/SecF_arch_bac"/>
</dbReference>
<dbReference type="GO" id="GO:0005886">
    <property type="term" value="C:plasma membrane"/>
    <property type="evidence" value="ECO:0007669"/>
    <property type="project" value="UniProtKB-SubCell"/>
</dbReference>
<dbReference type="InterPro" id="IPR022646">
    <property type="entry name" value="SecD/SecF_CS"/>
</dbReference>
<dbReference type="OrthoDB" id="9805019at2"/>
<dbReference type="Pfam" id="PF07549">
    <property type="entry name" value="Sec_GG"/>
    <property type="match status" value="1"/>
</dbReference>
<comment type="subunit">
    <text evidence="12">Forms a complex with SecD. Part of the essential Sec protein translocation apparatus which comprises SecA, SecYEG and auxiliary proteins SecDF. Other proteins may also be involved.</text>
</comment>
<keyword evidence="3 12" id="KW-1003">Cell membrane</keyword>
<comment type="similarity">
    <text evidence="12">Belongs to the SecD/SecF family. SecF subfamily.</text>
</comment>
<dbReference type="SUPFAM" id="SSF82866">
    <property type="entry name" value="Multidrug efflux transporter AcrB transmembrane domain"/>
    <property type="match status" value="1"/>
</dbReference>
<keyword evidence="5 12" id="KW-0653">Protein transport</keyword>
<gene>
    <name evidence="12" type="primary">secF</name>
    <name evidence="14" type="ORF">CP373A1_01725</name>
</gene>
<evidence type="ECO:0000256" key="4">
    <source>
        <dbReference type="ARBA" id="ARBA00022692"/>
    </source>
</evidence>
<dbReference type="Proteomes" id="UP000092714">
    <property type="component" value="Unassembled WGS sequence"/>
</dbReference>
<keyword evidence="7 12" id="KW-0811">Translocation</keyword>
<evidence type="ECO:0000313" key="14">
    <source>
        <dbReference type="EMBL" id="OBY12339.1"/>
    </source>
</evidence>
<dbReference type="eggNOG" id="COG0341">
    <property type="taxonomic scope" value="Bacteria"/>
</dbReference>
<name>A0A1B8RU56_9CLOT</name>
<evidence type="ECO:0000313" key="15">
    <source>
        <dbReference type="Proteomes" id="UP000092714"/>
    </source>
</evidence>
<dbReference type="NCBIfam" id="TIGR00916">
    <property type="entry name" value="2A0604s01"/>
    <property type="match status" value="1"/>
</dbReference>
<keyword evidence="15" id="KW-1185">Reference proteome</keyword>
<dbReference type="HAMAP" id="MF_01464_B">
    <property type="entry name" value="SecF_B"/>
    <property type="match status" value="1"/>
</dbReference>
<dbReference type="GO" id="GO:0006605">
    <property type="term" value="P:protein targeting"/>
    <property type="evidence" value="ECO:0007669"/>
    <property type="project" value="UniProtKB-UniRule"/>
</dbReference>